<evidence type="ECO:0000259" key="4">
    <source>
        <dbReference type="Pfam" id="PF02875"/>
    </source>
</evidence>
<dbReference type="InterPro" id="IPR013221">
    <property type="entry name" value="Mur_ligase_cen"/>
</dbReference>
<dbReference type="InterPro" id="IPR036416">
    <property type="entry name" value="Pept_tRNA_hydro_sf"/>
</dbReference>
<proteinExistence type="predicted"/>
<dbReference type="InterPro" id="IPR036615">
    <property type="entry name" value="Mur_ligase_C_dom_sf"/>
</dbReference>
<dbReference type="Pfam" id="PF01195">
    <property type="entry name" value="Pept_tRNA_hydro"/>
    <property type="match status" value="1"/>
</dbReference>
<dbReference type="PANTHER" id="PTHR43024:SF1">
    <property type="entry name" value="UDP-N-ACETYLMURAMOYL-TRIPEPTIDE--D-ALANYL-D-ALANINE LIGASE"/>
    <property type="match status" value="1"/>
</dbReference>
<dbReference type="EMBL" id="CP031093">
    <property type="protein sequence ID" value="QCF26290.1"/>
    <property type="molecule type" value="Genomic_DNA"/>
</dbReference>
<gene>
    <name evidence="6" type="ORF">soil367_10280</name>
</gene>
<protein>
    <submittedName>
        <fullName evidence="6">Aminoacyl-tRNA hydrolase</fullName>
    </submittedName>
</protein>
<dbReference type="PANTHER" id="PTHR43024">
    <property type="entry name" value="UDP-N-ACETYLMURAMOYL-TRIPEPTIDE--D-ALANYL-D-ALANINE LIGASE"/>
    <property type="match status" value="1"/>
</dbReference>
<dbReference type="InterPro" id="IPR051046">
    <property type="entry name" value="MurCDEF_CellWall_CoF430Synth"/>
</dbReference>
<evidence type="ECO:0000313" key="6">
    <source>
        <dbReference type="EMBL" id="QCF26290.1"/>
    </source>
</evidence>
<dbReference type="OrthoDB" id="9803907at2"/>
<dbReference type="GO" id="GO:0005524">
    <property type="term" value="F:ATP binding"/>
    <property type="evidence" value="ECO:0007669"/>
    <property type="project" value="UniProtKB-KW"/>
</dbReference>
<evidence type="ECO:0000259" key="5">
    <source>
        <dbReference type="Pfam" id="PF08245"/>
    </source>
</evidence>
<dbReference type="InterPro" id="IPR001328">
    <property type="entry name" value="Pept_tRNA_hydro"/>
</dbReference>
<evidence type="ECO:0000256" key="1">
    <source>
        <dbReference type="ARBA" id="ARBA00022598"/>
    </source>
</evidence>
<sequence length="619" mass="66689">MMSRARSYLKRYAFPVLRETAHYLRFSAAKAHARRLQNVRFVGITGSAGKTTTKDLAAAILATQGSCHSSPMSKNYPDGIAQIILSVRPTHKFCVMEVSGGQPGELDRPMKIFTPEIGVLTLVAKDHFKAFTSVDEIAAEKSKLISALPAHGTAVLNIDDPRVRAIGESCKCNVLWIGEDRGATLRLIEARSSWPEPLTLKLEYNNEVYFAKTQLHGKHLSLSVLAALGVGIAADVPLAEAIAAISEIKPTEGRMQVVDGGEGVTFVRDDWKAPHWSLQSPLEFMADARAKRKIVVIGTLSDYSLSASKLYPKVARQALAVADLVIFAGPHALRALKARKDPDDEKLKAFTELEAVSGFLASELQPGDLVMLKGSNKADHLVRLYYDRQKPVQCWVSQCGIPDFCGGCSRLYRVSGSSAEGKPANTAKPLAKTGSGPHSVVVIGLGNPGEGFVGTPHNLGYQVVDQIAQDAGGSWVSTDNQISFCKIVLADQPVTLVKPEVPINRSGPVIRRYLEETGNNHDACVLAHDDIDLALGDVRVKHSGSAGGHKGVDSVISALATSQLTRIRVGFRLEQMGAKARDSVTRAFPEQVMAQVRQAVQSAALKVEAQVEAKNAELA</sequence>
<feature type="domain" description="Mur ligase central" evidence="5">
    <location>
        <begin position="44"/>
        <end position="230"/>
    </location>
</feature>
<keyword evidence="6" id="KW-0378">Hydrolase</keyword>
<name>A0A4V1D8T3_9ALTE</name>
<dbReference type="SUPFAM" id="SSF53244">
    <property type="entry name" value="MurD-like peptide ligases, peptide-binding domain"/>
    <property type="match status" value="1"/>
</dbReference>
<dbReference type="InterPro" id="IPR004101">
    <property type="entry name" value="Mur_ligase_C"/>
</dbReference>
<evidence type="ECO:0000256" key="2">
    <source>
        <dbReference type="ARBA" id="ARBA00022741"/>
    </source>
</evidence>
<accession>A0A4V1D8T3</accession>
<dbReference type="GO" id="GO:0004045">
    <property type="term" value="F:peptidyl-tRNA hydrolase activity"/>
    <property type="evidence" value="ECO:0007669"/>
    <property type="project" value="InterPro"/>
</dbReference>
<dbReference type="GO" id="GO:0016881">
    <property type="term" value="F:acid-amino acid ligase activity"/>
    <property type="evidence" value="ECO:0007669"/>
    <property type="project" value="InterPro"/>
</dbReference>
<dbReference type="Proteomes" id="UP000298049">
    <property type="component" value="Chromosome"/>
</dbReference>
<dbReference type="SUPFAM" id="SSF53178">
    <property type="entry name" value="Peptidyl-tRNA hydrolase-like"/>
    <property type="match status" value="1"/>
</dbReference>
<feature type="domain" description="Mur ligase C-terminal" evidence="4">
    <location>
        <begin position="253"/>
        <end position="375"/>
    </location>
</feature>
<dbReference type="Gene3D" id="3.40.50.1470">
    <property type="entry name" value="Peptidyl-tRNA hydrolase"/>
    <property type="match status" value="1"/>
</dbReference>
<keyword evidence="2" id="KW-0547">Nucleotide-binding</keyword>
<dbReference type="Pfam" id="PF02875">
    <property type="entry name" value="Mur_ligase_C"/>
    <property type="match status" value="1"/>
</dbReference>
<dbReference type="KEGG" id="hmi:soil367_10280"/>
<reference evidence="6 7" key="1">
    <citation type="submission" date="2018-07" db="EMBL/GenBank/DDBJ databases">
        <title>Marsedoiliclastica nanhaica gen. nov. sp. nov., a novel marine hydrocarbonoclastic bacterium isolated from an in-situ enriched hydrocarbon-degrading consortium in deep-sea sediment.</title>
        <authorList>
            <person name="Dong C."/>
            <person name="Ma T."/>
            <person name="Liu R."/>
            <person name="Shao Z."/>
        </authorList>
    </citation>
    <scope>NUCLEOTIDE SEQUENCE [LARGE SCALE GENOMIC DNA]</scope>
    <source>
        <strain evidence="7">soil36-7</strain>
    </source>
</reference>
<dbReference type="InterPro" id="IPR036565">
    <property type="entry name" value="Mur-like_cat_sf"/>
</dbReference>
<dbReference type="Gene3D" id="3.40.1190.10">
    <property type="entry name" value="Mur-like, catalytic domain"/>
    <property type="match status" value="1"/>
</dbReference>
<keyword evidence="3" id="KW-0067">ATP-binding</keyword>
<dbReference type="SUPFAM" id="SSF53623">
    <property type="entry name" value="MurD-like peptide ligases, catalytic domain"/>
    <property type="match status" value="1"/>
</dbReference>
<keyword evidence="1" id="KW-0436">Ligase</keyword>
<dbReference type="Gene3D" id="3.90.190.20">
    <property type="entry name" value="Mur ligase, C-terminal domain"/>
    <property type="match status" value="1"/>
</dbReference>
<evidence type="ECO:0000313" key="7">
    <source>
        <dbReference type="Proteomes" id="UP000298049"/>
    </source>
</evidence>
<dbReference type="AlphaFoldDB" id="A0A4V1D8T3"/>
<dbReference type="NCBIfam" id="TIGR00447">
    <property type="entry name" value="pth"/>
    <property type="match status" value="1"/>
</dbReference>
<keyword evidence="7" id="KW-1185">Reference proteome</keyword>
<dbReference type="Pfam" id="PF08245">
    <property type="entry name" value="Mur_ligase_M"/>
    <property type="match status" value="1"/>
</dbReference>
<organism evidence="6 7">
    <name type="scientific">Hydrocarboniclastica marina</name>
    <dbReference type="NCBI Taxonomy" id="2259620"/>
    <lineage>
        <taxon>Bacteria</taxon>
        <taxon>Pseudomonadati</taxon>
        <taxon>Pseudomonadota</taxon>
        <taxon>Gammaproteobacteria</taxon>
        <taxon>Alteromonadales</taxon>
        <taxon>Alteromonadaceae</taxon>
        <taxon>Hydrocarboniclastica</taxon>
    </lineage>
</organism>
<evidence type="ECO:0000256" key="3">
    <source>
        <dbReference type="ARBA" id="ARBA00022840"/>
    </source>
</evidence>